<evidence type="ECO:0000313" key="4">
    <source>
        <dbReference type="Proteomes" id="UP000549971"/>
    </source>
</evidence>
<keyword evidence="2" id="KW-1133">Transmembrane helix</keyword>
<feature type="transmembrane region" description="Helical" evidence="2">
    <location>
        <begin position="135"/>
        <end position="153"/>
    </location>
</feature>
<dbReference type="EMBL" id="JACHMY010000001">
    <property type="protein sequence ID" value="MBB5840340.1"/>
    <property type="molecule type" value="Genomic_DNA"/>
</dbReference>
<evidence type="ECO:0000313" key="3">
    <source>
        <dbReference type="EMBL" id="MBB5840340.1"/>
    </source>
</evidence>
<dbReference type="AlphaFoldDB" id="A0A7W9JEN4"/>
<evidence type="ECO:0000256" key="2">
    <source>
        <dbReference type="SAM" id="Phobius"/>
    </source>
</evidence>
<keyword evidence="2" id="KW-0812">Transmembrane</keyword>
<evidence type="ECO:0000256" key="1">
    <source>
        <dbReference type="SAM" id="MobiDB-lite"/>
    </source>
</evidence>
<comment type="caution">
    <text evidence="3">The sequence shown here is derived from an EMBL/GenBank/DDBJ whole genome shotgun (WGS) entry which is preliminary data.</text>
</comment>
<keyword evidence="2" id="KW-0472">Membrane</keyword>
<name>A0A7W9JEN4_9ACTN</name>
<feature type="compositionally biased region" description="Basic and acidic residues" evidence="1">
    <location>
        <begin position="14"/>
        <end position="24"/>
    </location>
</feature>
<evidence type="ECO:0008006" key="5">
    <source>
        <dbReference type="Google" id="ProtNLM"/>
    </source>
</evidence>
<reference evidence="3 4" key="1">
    <citation type="submission" date="2020-08" db="EMBL/GenBank/DDBJ databases">
        <title>Sequencing the genomes of 1000 actinobacteria strains.</title>
        <authorList>
            <person name="Klenk H.-P."/>
        </authorList>
    </citation>
    <scope>NUCLEOTIDE SEQUENCE [LARGE SCALE GENOMIC DNA]</scope>
    <source>
        <strain evidence="3 4">DSM 28967</strain>
    </source>
</reference>
<dbReference type="InterPro" id="IPR021215">
    <property type="entry name" value="DUF2752"/>
</dbReference>
<organism evidence="3 4">
    <name type="scientific">Kribbella italica</name>
    <dbReference type="NCBI Taxonomy" id="1540520"/>
    <lineage>
        <taxon>Bacteria</taxon>
        <taxon>Bacillati</taxon>
        <taxon>Actinomycetota</taxon>
        <taxon>Actinomycetes</taxon>
        <taxon>Propionibacteriales</taxon>
        <taxon>Kribbellaceae</taxon>
        <taxon>Kribbella</taxon>
    </lineage>
</organism>
<dbReference type="Proteomes" id="UP000549971">
    <property type="component" value="Unassembled WGS sequence"/>
</dbReference>
<feature type="transmembrane region" description="Helical" evidence="2">
    <location>
        <begin position="95"/>
        <end position="115"/>
    </location>
</feature>
<dbReference type="Pfam" id="PF10825">
    <property type="entry name" value="DUF2752"/>
    <property type="match status" value="1"/>
</dbReference>
<feature type="region of interest" description="Disordered" evidence="1">
    <location>
        <begin position="1"/>
        <end position="24"/>
    </location>
</feature>
<sequence length="154" mass="16481">MTVYRGAMHPAHPRGNERGRATPEPLDRRVRGLAAVLAGGAVLAAVNGLSGGRIGLPCPFHAVTGLNCPFCGTTRMAAALLEGDVARAWPYNPPMFVVLPVVALVVGYLLLAWTLERLGRFRLPRPRPGARFTRVAPMAFLAVMAAYGVLRNLV</sequence>
<accession>A0A7W9JEN4</accession>
<keyword evidence="4" id="KW-1185">Reference proteome</keyword>
<proteinExistence type="predicted"/>
<protein>
    <recommendedName>
        <fullName evidence="5">DUF2752 domain-containing protein</fullName>
    </recommendedName>
</protein>
<dbReference type="RefSeq" id="WP_238356223.1">
    <property type="nucleotide sequence ID" value="NZ_JACHMY010000001.1"/>
</dbReference>
<feature type="transmembrane region" description="Helical" evidence="2">
    <location>
        <begin position="30"/>
        <end position="50"/>
    </location>
</feature>
<gene>
    <name evidence="3" type="ORF">HDA39_007074</name>
</gene>